<evidence type="ECO:0008006" key="6">
    <source>
        <dbReference type="Google" id="ProtNLM"/>
    </source>
</evidence>
<evidence type="ECO:0000313" key="2">
    <source>
        <dbReference type="EMBL" id="AZA81917.1"/>
    </source>
</evidence>
<evidence type="ECO:0000256" key="1">
    <source>
        <dbReference type="SAM" id="SignalP"/>
    </source>
</evidence>
<feature type="signal peptide" evidence="1">
    <location>
        <begin position="1"/>
        <end position="18"/>
    </location>
</feature>
<evidence type="ECO:0000313" key="5">
    <source>
        <dbReference type="Proteomes" id="UP000279972"/>
    </source>
</evidence>
<feature type="chain" id="PRO_5044593982" description="DUF4369 domain-containing protein" evidence="1">
    <location>
        <begin position="19"/>
        <end position="228"/>
    </location>
</feature>
<proteinExistence type="predicted"/>
<reference evidence="2 5" key="2">
    <citation type="submission" date="2018-11" db="EMBL/GenBank/DDBJ databases">
        <title>Proposal to divide the Flavobacteriaceae and reorganize its genera based on Amino Acid Identity values calculated from whole genome sequences.</title>
        <authorList>
            <person name="Nicholson A.C."/>
            <person name="Gulvik C.A."/>
            <person name="Whitney A.M."/>
            <person name="Humrighouse B.W."/>
            <person name="Bell M."/>
            <person name="Holmes B."/>
            <person name="Steigerwalt A.G."/>
            <person name="Villarma A."/>
            <person name="Sheth M."/>
            <person name="Batra D."/>
            <person name="Pryor J."/>
            <person name="Bernardet J.-F."/>
            <person name="Hugo C."/>
            <person name="Kampfer P."/>
            <person name="Newman J."/>
            <person name="McQuiston J.R."/>
        </authorList>
    </citation>
    <scope>NUCLEOTIDE SEQUENCE [LARGE SCALE GENOMIC DNA]</scope>
    <source>
        <strain evidence="2 5">KC_1864</strain>
    </source>
</reference>
<dbReference type="AlphaFoldDB" id="A0A3G6RPQ2"/>
<evidence type="ECO:0000313" key="4">
    <source>
        <dbReference type="Proteomes" id="UP000236262"/>
    </source>
</evidence>
<dbReference type="EMBL" id="PPEH01000001">
    <property type="protein sequence ID" value="PNW15767.1"/>
    <property type="molecule type" value="Genomic_DNA"/>
</dbReference>
<keyword evidence="1" id="KW-0732">Signal</keyword>
<accession>A0A3G6RPQ2</accession>
<dbReference type="KEGG" id="clac:EG342_08310"/>
<reference evidence="3 4" key="1">
    <citation type="submission" date="2018-01" db="EMBL/GenBank/DDBJ databases">
        <title>Draft genome sequences of Chryseobacterium lactis NCTC11390, Chryseobacterium oncorhynchi 701B-08, and Chryseobacterium viscerum 687B-08.</title>
        <authorList>
            <person name="Jeong J.-J."/>
            <person name="Lee Y.J."/>
            <person name="Park B."/>
            <person name="Choi I.-G."/>
            <person name="Kim K.D."/>
        </authorList>
    </citation>
    <scope>NUCLEOTIDE SEQUENCE [LARGE SCALE GENOMIC DNA]</scope>
    <source>
        <strain evidence="3 4">NCTC11390</strain>
    </source>
</reference>
<sequence length="228" mass="25500">MKKIIICILFTSSILTYAQFSLSNNGSGLLQGNAIFNKVNSSNGGKSLTYDEIAGTPYYGKGYNPAKFSGTEETALVRYNAFTDEVEVQKDDKTFVLPKNGTFNKITFTNSKEIIVKLDTGDDLSGYFFEIVDGKYGLYKKIRTKFIDAAPAANSYATDRPASFKSLDPVYYIKTPNGFVKNTKATKDIIKGLPERKNELETYFNANKTRLDKQEDLIKLINFLNSKS</sequence>
<name>A0A3G6RPQ2_CHRLC</name>
<gene>
    <name evidence="3" type="ORF">C1637_04920</name>
    <name evidence="2" type="ORF">EG342_08310</name>
</gene>
<dbReference type="Proteomes" id="UP000279972">
    <property type="component" value="Chromosome"/>
</dbReference>
<dbReference type="EMBL" id="CP033924">
    <property type="protein sequence ID" value="AZA81917.1"/>
    <property type="molecule type" value="Genomic_DNA"/>
</dbReference>
<evidence type="ECO:0000313" key="3">
    <source>
        <dbReference type="EMBL" id="PNW15767.1"/>
    </source>
</evidence>
<dbReference type="RefSeq" id="WP_103289239.1">
    <property type="nucleotide sequence ID" value="NZ_CP033924.1"/>
</dbReference>
<dbReference type="OrthoDB" id="978006at2"/>
<organism evidence="3 4">
    <name type="scientific">Chryseobacterium lactis</name>
    <dbReference type="NCBI Taxonomy" id="1241981"/>
    <lineage>
        <taxon>Bacteria</taxon>
        <taxon>Pseudomonadati</taxon>
        <taxon>Bacteroidota</taxon>
        <taxon>Flavobacteriia</taxon>
        <taxon>Flavobacteriales</taxon>
        <taxon>Weeksellaceae</taxon>
        <taxon>Chryseobacterium group</taxon>
        <taxon>Chryseobacterium</taxon>
    </lineage>
</organism>
<keyword evidence="5" id="KW-1185">Reference proteome</keyword>
<dbReference type="Proteomes" id="UP000236262">
    <property type="component" value="Unassembled WGS sequence"/>
</dbReference>
<protein>
    <recommendedName>
        <fullName evidence="6">DUF4369 domain-containing protein</fullName>
    </recommendedName>
</protein>